<dbReference type="AlphaFoldDB" id="E6TPG2"/>
<evidence type="ECO:0000259" key="1">
    <source>
        <dbReference type="Pfam" id="PF01590"/>
    </source>
</evidence>
<dbReference type="KEGG" id="msp:Mspyr1_40770"/>
<dbReference type="Proteomes" id="UP000008916">
    <property type="component" value="Chromosome"/>
</dbReference>
<dbReference type="HOGENOM" id="CLU_102942_0_0_11"/>
<proteinExistence type="predicted"/>
<dbReference type="InterPro" id="IPR003018">
    <property type="entry name" value="GAF"/>
</dbReference>
<dbReference type="RefSeq" id="WP_013472502.1">
    <property type="nucleotide sequence ID" value="NC_014814.1"/>
</dbReference>
<dbReference type="InterPro" id="IPR029016">
    <property type="entry name" value="GAF-like_dom_sf"/>
</dbReference>
<gene>
    <name evidence="2" type="ordered locus">Mspyr1_40770</name>
</gene>
<accession>E6TPG2</accession>
<keyword evidence="3" id="KW-1185">Reference proteome</keyword>
<dbReference type="PANTHER" id="PTHR43102:SF2">
    <property type="entry name" value="GAF DOMAIN-CONTAINING PROTEIN"/>
    <property type="match status" value="1"/>
</dbReference>
<evidence type="ECO:0000313" key="3">
    <source>
        <dbReference type="Proteomes" id="UP000008916"/>
    </source>
</evidence>
<dbReference type="PANTHER" id="PTHR43102">
    <property type="entry name" value="SLR1143 PROTEIN"/>
    <property type="match status" value="1"/>
</dbReference>
<reference evidence="2 3" key="1">
    <citation type="journal article" date="2011" name="Stand. Genomic Sci.">
        <title>Complete genome sequence of Mycobacterium sp. strain (Spyr1) and reclassification to Mycobacterium gilvum Spyr1.</title>
        <authorList>
            <person name="Kallimanis A."/>
            <person name="Karabika E."/>
            <person name="Mavromatis K."/>
            <person name="Lapidus A."/>
            <person name="Labutti K.M."/>
            <person name="Liolios K."/>
            <person name="Ivanova N."/>
            <person name="Goodwin L."/>
            <person name="Woyke T."/>
            <person name="Velentzas A.D."/>
            <person name="Perisynakis A."/>
            <person name="Ouzounis C.C."/>
            <person name="Kyrpides N.C."/>
            <person name="Koukkou A.I."/>
            <person name="Drainas C."/>
        </authorList>
    </citation>
    <scope>NUCLEOTIDE SEQUENCE [LARGE SCALE GENOMIC DNA]</scope>
    <source>
        <strain evidence="3">DSM 45189 / LMG 24558 / Spyr1</strain>
    </source>
</reference>
<feature type="domain" description="GAF" evidence="1">
    <location>
        <begin position="95"/>
        <end position="224"/>
    </location>
</feature>
<protein>
    <submittedName>
        <fullName evidence="2">Signal transduction protein containing GAF and PtsI domains</fullName>
    </submittedName>
</protein>
<dbReference type="Gene3D" id="3.30.450.40">
    <property type="match status" value="1"/>
</dbReference>
<dbReference type="SUPFAM" id="SSF55781">
    <property type="entry name" value="GAF domain-like"/>
    <property type="match status" value="1"/>
</dbReference>
<sequence>MSISLPGFDTWLTDRLEECADDSGERVEAYVARAVATQMITDCERVDRASAGKLKAHLSLTGLTGQTATEGLRSVLADPNRLRALEATGLMDTPPEAAYARLARTTADALSAPVASLVLVAADRQFVAGAIGLGEATIRSQNFAESFDTYVVANGSPVSVDDARRHPLFKKWSSVRHAEVVAYLGMPLTDSAGHTVGTLSVSDRSPRRWTSGHMQILSDLAAVATERIFGA</sequence>
<organism evidence="2 3">
    <name type="scientific">Mycolicibacterium gilvum (strain DSM 45189 / LMG 24558 / Spyr1)</name>
    <name type="common">Mycobacterium gilvum</name>
    <dbReference type="NCBI Taxonomy" id="278137"/>
    <lineage>
        <taxon>Bacteria</taxon>
        <taxon>Bacillati</taxon>
        <taxon>Actinomycetota</taxon>
        <taxon>Actinomycetes</taxon>
        <taxon>Mycobacteriales</taxon>
        <taxon>Mycobacteriaceae</taxon>
        <taxon>Mycolicibacterium</taxon>
    </lineage>
</organism>
<dbReference type="EMBL" id="CP002385">
    <property type="protein sequence ID" value="ADU00664.1"/>
    <property type="molecule type" value="Genomic_DNA"/>
</dbReference>
<name>E6TPG2_MYCSR</name>
<dbReference type="Pfam" id="PF01590">
    <property type="entry name" value="GAF"/>
    <property type="match status" value="1"/>
</dbReference>
<evidence type="ECO:0000313" key="2">
    <source>
        <dbReference type="EMBL" id="ADU00664.1"/>
    </source>
</evidence>